<dbReference type="EMBL" id="JAGMVJ010000018">
    <property type="protein sequence ID" value="KAH7077431.1"/>
    <property type="molecule type" value="Genomic_DNA"/>
</dbReference>
<sequence length="327" mass="37531">MATNFFSLSLEIRDEIYSYVWADVWSVRVRKDANTAVRALLPWGGSYHVFSSVTGSKGRYPVWIYTNQAFFKEAIAYLQRVSVFELSISKPHWDADDTIELFDPQTLWPCSASQIRTLEIEHKYQVEETWVNEPVKEENKEKKKYQTDLPASFFLSNDAPKVPKAQITSLAFLRKFFTTMSSTTSSLRNLTIKIKPGLATEYRNFQVTSVRADQDQDILKLRDAVSPILHQLRRFEIYIGTSQLVGWKFSKRNWIRDRNPIRDAAIAAIQTWADEQVEQANALGMGGLVMGETTRITEPGWNDAWVLGWKVVWVEGQSEDGEDDEAA</sequence>
<proteinExistence type="predicted"/>
<reference evidence="1" key="1">
    <citation type="journal article" date="2021" name="Nat. Commun.">
        <title>Genetic determinants of endophytism in the Arabidopsis root mycobiome.</title>
        <authorList>
            <person name="Mesny F."/>
            <person name="Miyauchi S."/>
            <person name="Thiergart T."/>
            <person name="Pickel B."/>
            <person name="Atanasova L."/>
            <person name="Karlsson M."/>
            <person name="Huettel B."/>
            <person name="Barry K.W."/>
            <person name="Haridas S."/>
            <person name="Chen C."/>
            <person name="Bauer D."/>
            <person name="Andreopoulos W."/>
            <person name="Pangilinan J."/>
            <person name="LaButti K."/>
            <person name="Riley R."/>
            <person name="Lipzen A."/>
            <person name="Clum A."/>
            <person name="Drula E."/>
            <person name="Henrissat B."/>
            <person name="Kohler A."/>
            <person name="Grigoriev I.V."/>
            <person name="Martin F.M."/>
            <person name="Hacquard S."/>
        </authorList>
    </citation>
    <scope>NUCLEOTIDE SEQUENCE</scope>
    <source>
        <strain evidence="1">MPI-SDFR-AT-0120</strain>
    </source>
</reference>
<gene>
    <name evidence="1" type="ORF">FB567DRAFT_596599</name>
</gene>
<name>A0A8K0QX59_9PLEO</name>
<comment type="caution">
    <text evidence="1">The sequence shown here is derived from an EMBL/GenBank/DDBJ whole genome shotgun (WGS) entry which is preliminary data.</text>
</comment>
<dbReference type="Proteomes" id="UP000813461">
    <property type="component" value="Unassembled WGS sequence"/>
</dbReference>
<keyword evidence="2" id="KW-1185">Reference proteome</keyword>
<dbReference type="AlphaFoldDB" id="A0A8K0QX59"/>
<organism evidence="1 2">
    <name type="scientific">Paraphoma chrysanthemicola</name>
    <dbReference type="NCBI Taxonomy" id="798071"/>
    <lineage>
        <taxon>Eukaryota</taxon>
        <taxon>Fungi</taxon>
        <taxon>Dikarya</taxon>
        <taxon>Ascomycota</taxon>
        <taxon>Pezizomycotina</taxon>
        <taxon>Dothideomycetes</taxon>
        <taxon>Pleosporomycetidae</taxon>
        <taxon>Pleosporales</taxon>
        <taxon>Pleosporineae</taxon>
        <taxon>Phaeosphaeriaceae</taxon>
        <taxon>Paraphoma</taxon>
    </lineage>
</organism>
<evidence type="ECO:0000313" key="1">
    <source>
        <dbReference type="EMBL" id="KAH7077431.1"/>
    </source>
</evidence>
<dbReference type="OrthoDB" id="10384817at2759"/>
<protein>
    <submittedName>
        <fullName evidence="1">Uncharacterized protein</fullName>
    </submittedName>
</protein>
<evidence type="ECO:0000313" key="2">
    <source>
        <dbReference type="Proteomes" id="UP000813461"/>
    </source>
</evidence>
<accession>A0A8K0QX59</accession>